<name>A0A5J4S6H0_9ZZZZ</name>
<accession>A0A5J4S6H0</accession>
<sequence>MNRKILYKYLLPVALIAFFMASCSGESASTAYTNVIPADIPIVLSFDAKAMLDKAGLGEKESTAIKQKLVNIIKDEVSAESFTLFEKIIKNPAESGIDMTAPLYVFFDSIEGTPAIVAKIGNQSKWTALLITMASEDLVAPAEEHNGYHSVKLSNSEVTCAFNKTSILIINDNNYFSFFTDSLMLQKEENSLSASAAFRDMLKKKGEIKCMAFLKEFPGNTVENGLEDVVIISNLSFENGRISLQAESYMNNKELKALFEQQRKIFQPQDLAFVSKYPISTLAYIGLNLNGEKLCNFIRENNEMYKPYFPHTWWKPEVWETVEEFLYCFDGDLSVGLLDTSLSSVSFAAYAKVKDDAAAKALYHIADKYGITNGITQINPDKYVGQFWGDKIYFGVKNKQLYVTNDERTADNITQSLNGKTLQDAEFAPNMKTVSPYAVVSVENILDLPVMKLFDLKGGGAYSAYMNFVSRISYLEITGDGTAGEVNLCFKDKKTNALKQVTDVARQYSGM</sequence>
<dbReference type="AlphaFoldDB" id="A0A5J4S6H0"/>
<gene>
    <name evidence="1" type="ORF">EZS27_010767</name>
</gene>
<protein>
    <recommendedName>
        <fullName evidence="2">DUF4836 family protein</fullName>
    </recommendedName>
</protein>
<dbReference type="EMBL" id="SNRY01000390">
    <property type="protein sequence ID" value="KAA6341428.1"/>
    <property type="molecule type" value="Genomic_DNA"/>
</dbReference>
<reference evidence="1" key="1">
    <citation type="submission" date="2019-03" db="EMBL/GenBank/DDBJ databases">
        <title>Single cell metagenomics reveals metabolic interactions within the superorganism composed of flagellate Streblomastix strix and complex community of Bacteroidetes bacteria on its surface.</title>
        <authorList>
            <person name="Treitli S.C."/>
            <person name="Kolisko M."/>
            <person name="Husnik F."/>
            <person name="Keeling P."/>
            <person name="Hampl V."/>
        </authorList>
    </citation>
    <scope>NUCLEOTIDE SEQUENCE</scope>
    <source>
        <strain evidence="1">STM</strain>
    </source>
</reference>
<comment type="caution">
    <text evidence="1">The sequence shown here is derived from an EMBL/GenBank/DDBJ whole genome shotgun (WGS) entry which is preliminary data.</text>
</comment>
<dbReference type="PROSITE" id="PS51257">
    <property type="entry name" value="PROKAR_LIPOPROTEIN"/>
    <property type="match status" value="1"/>
</dbReference>
<proteinExistence type="predicted"/>
<dbReference type="InterPro" id="IPR032276">
    <property type="entry name" value="DUF4836"/>
</dbReference>
<organism evidence="1">
    <name type="scientific">termite gut metagenome</name>
    <dbReference type="NCBI Taxonomy" id="433724"/>
    <lineage>
        <taxon>unclassified sequences</taxon>
        <taxon>metagenomes</taxon>
        <taxon>organismal metagenomes</taxon>
    </lineage>
</organism>
<dbReference type="Pfam" id="PF16120">
    <property type="entry name" value="DUF4836"/>
    <property type="match status" value="1"/>
</dbReference>
<evidence type="ECO:0000313" key="1">
    <source>
        <dbReference type="EMBL" id="KAA6341428.1"/>
    </source>
</evidence>
<evidence type="ECO:0008006" key="2">
    <source>
        <dbReference type="Google" id="ProtNLM"/>
    </source>
</evidence>